<name>A0ABX1FTC1_9PSEU</name>
<dbReference type="SUPFAM" id="SSF52540">
    <property type="entry name" value="P-loop containing nucleoside triphosphate hydrolases"/>
    <property type="match status" value="1"/>
</dbReference>
<feature type="DNA-binding region" description="OmpR/PhoB-type" evidence="5">
    <location>
        <begin position="1"/>
        <end position="98"/>
    </location>
</feature>
<comment type="similarity">
    <text evidence="1">Belongs to the AfsR/DnrI/RedD regulatory family.</text>
</comment>
<dbReference type="SMART" id="SM00028">
    <property type="entry name" value="TPR"/>
    <property type="match status" value="3"/>
</dbReference>
<dbReference type="SUPFAM" id="SSF46894">
    <property type="entry name" value="C-terminal effector domain of the bipartite response regulators"/>
    <property type="match status" value="1"/>
</dbReference>
<dbReference type="SUPFAM" id="SSF48452">
    <property type="entry name" value="TPR-like"/>
    <property type="match status" value="3"/>
</dbReference>
<evidence type="ECO:0000313" key="7">
    <source>
        <dbReference type="EMBL" id="NKE62160.1"/>
    </source>
</evidence>
<dbReference type="InterPro" id="IPR036388">
    <property type="entry name" value="WH-like_DNA-bd_sf"/>
</dbReference>
<evidence type="ECO:0000256" key="3">
    <source>
        <dbReference type="ARBA" id="ARBA00023125"/>
    </source>
</evidence>
<dbReference type="EMBL" id="VSRL01000226">
    <property type="protein sequence ID" value="NKE62160.1"/>
    <property type="molecule type" value="Genomic_DNA"/>
</dbReference>
<reference evidence="7 8" key="1">
    <citation type="submission" date="2019-08" db="EMBL/GenBank/DDBJ databases">
        <title>Lentzea from Indian Himalayas.</title>
        <authorList>
            <person name="Mandal S."/>
            <person name="Mallick Gupta A."/>
            <person name="Maiti P.K."/>
            <person name="Sarkar J."/>
            <person name="Mandal S."/>
        </authorList>
    </citation>
    <scope>NUCLEOTIDE SEQUENCE [LARGE SCALE GENOMIC DNA]</scope>
    <source>
        <strain evidence="7 8">PSKA42</strain>
    </source>
</reference>
<evidence type="ECO:0000256" key="5">
    <source>
        <dbReference type="PROSITE-ProRule" id="PRU01091"/>
    </source>
</evidence>
<accession>A0ABX1FTC1</accession>
<dbReference type="InterPro" id="IPR019734">
    <property type="entry name" value="TPR_rpt"/>
</dbReference>
<dbReference type="SMART" id="SM00862">
    <property type="entry name" value="Trans_reg_C"/>
    <property type="match status" value="1"/>
</dbReference>
<gene>
    <name evidence="7" type="ORF">FXN61_37625</name>
</gene>
<keyword evidence="3 5" id="KW-0238">DNA-binding</keyword>
<dbReference type="InterPro" id="IPR016032">
    <property type="entry name" value="Sig_transdc_resp-reg_C-effctor"/>
</dbReference>
<evidence type="ECO:0000256" key="2">
    <source>
        <dbReference type="ARBA" id="ARBA00023015"/>
    </source>
</evidence>
<dbReference type="Gene3D" id="3.40.50.300">
    <property type="entry name" value="P-loop containing nucleotide triphosphate hydrolases"/>
    <property type="match status" value="1"/>
</dbReference>
<dbReference type="PRINTS" id="PR00364">
    <property type="entry name" value="DISEASERSIST"/>
</dbReference>
<sequence length="905" mass="99159">MSLEGGTVTAEYRVLGPLEVLAEGAPVPVPAGRCRVLLATLLLRPNQFVSVDELVERVWDGSPPRARSSLHMVVRRLRVALGDADCVRTLPGGYQASVGPDQLDLLRFRALVGSEDFVAAVALWRGPMLSNVVSDMVHKNDVPLVTEEWFGALERRIDVDLESGRGPDLVAELQLLTMRHPLREVLWGQLMLALAQSGQQAKALVAYQQIRGRLVNQLGVDPGERLRAVHHQVLSGSVRARGPVPRLLPTFVPRFVGRAVQLRELTGLVGRDEPMIATITGIAGVGKTMLALHWAHSVSSRFPDGQLHVNMRGFDRHREPMAPGDVLSRFLEALGVASERIPADVEAQGAMYRGLVVGRRMLLVLDNARDAEHVRPLLPGPSPSLVLITSRNQLGGLGARRLALDVLSRDEARALLVSRLGEARLDAAADELIAWCGGLPLALAIVAARAAETPQLPLSALVAELADEHTRLDSLDTGDAATSVRTVFQWSYQQLSAAAARMFRLIGVHPGPDITVPAAASLTGQSADETRACVLELVRANLLVEHVAGRYTCHDLLRVYAADRAAADESAESREAAVERMLDHYLHTLAGIDRNHNHNHRGLEDYPVPAAKVTPETFDDQPAAMAWLDAERMVIRGVVAYADEQGLDRHTWQLTWFALDMVDWFGLWREWVEQVDRASLAAARLGDRRQMARLVVLLATGYARFGRLETSLEHFEIANRIYEEVGVVAGQVRAQAGIAWVLGQVGRHHEAVEVARKSLELLRGDACVTPERMRMALHQLAAALVLVGKYEEVLECAAEWEAQEGTPAPVSSGLMATERARAFIGLGEPARAVAELDRALDWFHQKGSWNDTAATQVLLGDAHHGLGDPAAARRWWTEAVAAYEQHQHQHVDHVRAKLAALPENW</sequence>
<feature type="domain" description="OmpR/PhoB-type" evidence="6">
    <location>
        <begin position="1"/>
        <end position="98"/>
    </location>
</feature>
<dbReference type="Pfam" id="PF00486">
    <property type="entry name" value="Trans_reg_C"/>
    <property type="match status" value="1"/>
</dbReference>
<evidence type="ECO:0000256" key="1">
    <source>
        <dbReference type="ARBA" id="ARBA00005820"/>
    </source>
</evidence>
<dbReference type="InterPro" id="IPR001867">
    <property type="entry name" value="OmpR/PhoB-type_DNA-bd"/>
</dbReference>
<protein>
    <recommendedName>
        <fullName evidence="6">OmpR/PhoB-type domain-containing protein</fullName>
    </recommendedName>
</protein>
<dbReference type="InterPro" id="IPR027417">
    <property type="entry name" value="P-loop_NTPase"/>
</dbReference>
<dbReference type="SMART" id="SM01043">
    <property type="entry name" value="BTAD"/>
    <property type="match status" value="1"/>
</dbReference>
<keyword evidence="2" id="KW-0805">Transcription regulation</keyword>
<dbReference type="Gene3D" id="1.10.10.10">
    <property type="entry name" value="Winged helix-like DNA-binding domain superfamily/Winged helix DNA-binding domain"/>
    <property type="match status" value="1"/>
</dbReference>
<evidence type="ECO:0000313" key="8">
    <source>
        <dbReference type="Proteomes" id="UP001515943"/>
    </source>
</evidence>
<dbReference type="Gene3D" id="1.25.40.10">
    <property type="entry name" value="Tetratricopeptide repeat domain"/>
    <property type="match status" value="3"/>
</dbReference>
<comment type="caution">
    <text evidence="7">The sequence shown here is derived from an EMBL/GenBank/DDBJ whole genome shotgun (WGS) entry which is preliminary data.</text>
</comment>
<keyword evidence="4" id="KW-0804">Transcription</keyword>
<dbReference type="Pfam" id="PF03704">
    <property type="entry name" value="BTAD"/>
    <property type="match status" value="1"/>
</dbReference>
<dbReference type="InterPro" id="IPR005158">
    <property type="entry name" value="BTAD"/>
</dbReference>
<dbReference type="Proteomes" id="UP001515943">
    <property type="component" value="Unassembled WGS sequence"/>
</dbReference>
<organism evidence="7 8">
    <name type="scientific">Lentzea indica</name>
    <dbReference type="NCBI Taxonomy" id="2604800"/>
    <lineage>
        <taxon>Bacteria</taxon>
        <taxon>Bacillati</taxon>
        <taxon>Actinomycetota</taxon>
        <taxon>Actinomycetes</taxon>
        <taxon>Pseudonocardiales</taxon>
        <taxon>Pseudonocardiaceae</taxon>
        <taxon>Lentzea</taxon>
    </lineage>
</organism>
<dbReference type="PANTHER" id="PTHR35807">
    <property type="entry name" value="TRANSCRIPTIONAL REGULATOR REDD-RELATED"/>
    <property type="match status" value="1"/>
</dbReference>
<dbReference type="PROSITE" id="PS51755">
    <property type="entry name" value="OMPR_PHOB"/>
    <property type="match status" value="1"/>
</dbReference>
<dbReference type="CDD" id="cd15831">
    <property type="entry name" value="BTAD"/>
    <property type="match status" value="1"/>
</dbReference>
<evidence type="ECO:0000259" key="6">
    <source>
        <dbReference type="PROSITE" id="PS51755"/>
    </source>
</evidence>
<dbReference type="InterPro" id="IPR011990">
    <property type="entry name" value="TPR-like_helical_dom_sf"/>
</dbReference>
<dbReference type="PANTHER" id="PTHR35807:SF1">
    <property type="entry name" value="TRANSCRIPTIONAL REGULATOR REDD"/>
    <property type="match status" value="1"/>
</dbReference>
<proteinExistence type="inferred from homology"/>
<evidence type="ECO:0000256" key="4">
    <source>
        <dbReference type="ARBA" id="ARBA00023163"/>
    </source>
</evidence>
<dbReference type="InterPro" id="IPR051677">
    <property type="entry name" value="AfsR-DnrI-RedD_regulator"/>
</dbReference>
<keyword evidence="8" id="KW-1185">Reference proteome</keyword>